<protein>
    <submittedName>
        <fullName evidence="2">DUF2934 domain-containing protein</fullName>
    </submittedName>
</protein>
<evidence type="ECO:0000313" key="2">
    <source>
        <dbReference type="EMBL" id="MFC3001936.1"/>
    </source>
</evidence>
<reference evidence="3" key="1">
    <citation type="journal article" date="2019" name="Int. J. Syst. Evol. Microbiol.">
        <title>The Global Catalogue of Microorganisms (GCM) 10K type strain sequencing project: providing services to taxonomists for standard genome sequencing and annotation.</title>
        <authorList>
            <consortium name="The Broad Institute Genomics Platform"/>
            <consortium name="The Broad Institute Genome Sequencing Center for Infectious Disease"/>
            <person name="Wu L."/>
            <person name="Ma J."/>
        </authorList>
    </citation>
    <scope>NUCLEOTIDE SEQUENCE [LARGE SCALE GENOMIC DNA]</scope>
    <source>
        <strain evidence="3">CGMCC 1.16855</strain>
    </source>
</reference>
<sequence>MSDEDRIRQRAHEIWEQEGRPQGRQEAHWARASREMAEQAAAAPPSDLAGAAHHPGIGATLTESPARLGPAPVVEDDAGPAPAMPRARSKKAEAPAASRPSRKARR</sequence>
<evidence type="ECO:0000313" key="3">
    <source>
        <dbReference type="Proteomes" id="UP001595420"/>
    </source>
</evidence>
<keyword evidence="3" id="KW-1185">Reference proteome</keyword>
<dbReference type="Pfam" id="PF11154">
    <property type="entry name" value="DUF2934"/>
    <property type="match status" value="1"/>
</dbReference>
<organism evidence="2 3">
    <name type="scientific">Falsiroseomonas tokyonensis</name>
    <dbReference type="NCBI Taxonomy" id="430521"/>
    <lineage>
        <taxon>Bacteria</taxon>
        <taxon>Pseudomonadati</taxon>
        <taxon>Pseudomonadota</taxon>
        <taxon>Alphaproteobacteria</taxon>
        <taxon>Acetobacterales</taxon>
        <taxon>Roseomonadaceae</taxon>
        <taxon>Falsiroseomonas</taxon>
    </lineage>
</organism>
<proteinExistence type="predicted"/>
<dbReference type="Proteomes" id="UP001595420">
    <property type="component" value="Unassembled WGS sequence"/>
</dbReference>
<feature type="region of interest" description="Disordered" evidence="1">
    <location>
        <begin position="1"/>
        <end position="106"/>
    </location>
</feature>
<dbReference type="InterPro" id="IPR021327">
    <property type="entry name" value="DUF2934"/>
</dbReference>
<feature type="compositionally biased region" description="Low complexity" evidence="1">
    <location>
        <begin position="38"/>
        <end position="52"/>
    </location>
</feature>
<feature type="compositionally biased region" description="Basic and acidic residues" evidence="1">
    <location>
        <begin position="1"/>
        <end position="37"/>
    </location>
</feature>
<evidence type="ECO:0000256" key="1">
    <source>
        <dbReference type="SAM" id="MobiDB-lite"/>
    </source>
</evidence>
<name>A0ABV7BYY6_9PROT</name>
<comment type="caution">
    <text evidence="2">The sequence shown here is derived from an EMBL/GenBank/DDBJ whole genome shotgun (WGS) entry which is preliminary data.</text>
</comment>
<dbReference type="EMBL" id="JBHRSB010000005">
    <property type="protein sequence ID" value="MFC3001936.1"/>
    <property type="molecule type" value="Genomic_DNA"/>
</dbReference>
<gene>
    <name evidence="2" type="ORF">ACFOD3_18680</name>
</gene>
<dbReference type="RefSeq" id="WP_216837999.1">
    <property type="nucleotide sequence ID" value="NZ_JAFNJS010000005.1"/>
</dbReference>
<accession>A0ABV7BYY6</accession>